<sequence length="157" mass="17500">MSHTPHYNPDPHAHPGLHAIAVFEAFKGALALVSASGLALLGPEPIRRFIIELTWRLHLHPERGPIAHFLDAISRNTVHLTALILLGYAALRFVEAWGLWKVRAWASWLGVVSAALYLPLDVGAIFRHPGWLSVAVLVVNLVVVYALVRDLLRRRQH</sequence>
<dbReference type="InterPro" id="IPR021125">
    <property type="entry name" value="DUF2127"/>
</dbReference>
<proteinExistence type="predicted"/>
<gene>
    <name evidence="2" type="ORF">EDC34_103200</name>
</gene>
<organism evidence="2 3">
    <name type="scientific">Thermomonas haemolytica</name>
    <dbReference type="NCBI Taxonomy" id="141949"/>
    <lineage>
        <taxon>Bacteria</taxon>
        <taxon>Pseudomonadati</taxon>
        <taxon>Pseudomonadota</taxon>
        <taxon>Gammaproteobacteria</taxon>
        <taxon>Lysobacterales</taxon>
        <taxon>Lysobacteraceae</taxon>
        <taxon>Thermomonas</taxon>
    </lineage>
</organism>
<keyword evidence="1" id="KW-0812">Transmembrane</keyword>
<evidence type="ECO:0000313" key="3">
    <source>
        <dbReference type="Proteomes" id="UP000295414"/>
    </source>
</evidence>
<protein>
    <submittedName>
        <fullName evidence="2">Uncharacterized membrane protein (DUF2068 family)</fullName>
    </submittedName>
</protein>
<dbReference type="Pfam" id="PF09900">
    <property type="entry name" value="DUF2127"/>
    <property type="match status" value="1"/>
</dbReference>
<feature type="transmembrane region" description="Helical" evidence="1">
    <location>
        <begin position="130"/>
        <end position="148"/>
    </location>
</feature>
<keyword evidence="1" id="KW-0472">Membrane</keyword>
<dbReference type="EMBL" id="SMAP01000003">
    <property type="protein sequence ID" value="TCT24856.1"/>
    <property type="molecule type" value="Genomic_DNA"/>
</dbReference>
<dbReference type="OrthoDB" id="121772at2"/>
<dbReference type="AlphaFoldDB" id="A0A4R3N9A8"/>
<accession>A0A4R3N9A8</accession>
<dbReference type="Proteomes" id="UP000295414">
    <property type="component" value="Unassembled WGS sequence"/>
</dbReference>
<name>A0A4R3N9A8_9GAMM</name>
<evidence type="ECO:0000313" key="2">
    <source>
        <dbReference type="EMBL" id="TCT24856.1"/>
    </source>
</evidence>
<keyword evidence="3" id="KW-1185">Reference proteome</keyword>
<comment type="caution">
    <text evidence="2">The sequence shown here is derived from an EMBL/GenBank/DDBJ whole genome shotgun (WGS) entry which is preliminary data.</text>
</comment>
<keyword evidence="1" id="KW-1133">Transmembrane helix</keyword>
<reference evidence="2 3" key="1">
    <citation type="submission" date="2019-03" db="EMBL/GenBank/DDBJ databases">
        <title>Genomic Encyclopedia of Type Strains, Phase IV (KMG-IV): sequencing the most valuable type-strain genomes for metagenomic binning, comparative biology and taxonomic classification.</title>
        <authorList>
            <person name="Goeker M."/>
        </authorList>
    </citation>
    <scope>NUCLEOTIDE SEQUENCE [LARGE SCALE GENOMIC DNA]</scope>
    <source>
        <strain evidence="2 3">DSM 13605</strain>
    </source>
</reference>
<feature type="transmembrane region" description="Helical" evidence="1">
    <location>
        <begin position="102"/>
        <end position="118"/>
    </location>
</feature>
<feature type="transmembrane region" description="Helical" evidence="1">
    <location>
        <begin position="20"/>
        <end position="41"/>
    </location>
</feature>
<evidence type="ECO:0000256" key="1">
    <source>
        <dbReference type="SAM" id="Phobius"/>
    </source>
</evidence>
<dbReference type="RefSeq" id="WP_114959677.1">
    <property type="nucleotide sequence ID" value="NZ_MSZW01000011.1"/>
</dbReference>